<accession>A0A3M7Q8M2</accession>
<organism evidence="1 2">
    <name type="scientific">Brachionus plicatilis</name>
    <name type="common">Marine rotifer</name>
    <name type="synonym">Brachionus muelleri</name>
    <dbReference type="NCBI Taxonomy" id="10195"/>
    <lineage>
        <taxon>Eukaryota</taxon>
        <taxon>Metazoa</taxon>
        <taxon>Spiralia</taxon>
        <taxon>Gnathifera</taxon>
        <taxon>Rotifera</taxon>
        <taxon>Eurotatoria</taxon>
        <taxon>Monogononta</taxon>
        <taxon>Pseudotrocha</taxon>
        <taxon>Ploima</taxon>
        <taxon>Brachionidae</taxon>
        <taxon>Brachionus</taxon>
    </lineage>
</organism>
<sequence>MCENKRYLILSNFFKSRLRYCCSSSNTCFKAAGIVGFSFVKFSTKEQTKMTKIWTTFFLKHNQKLKFEKVNEAYFQNEEKV</sequence>
<evidence type="ECO:0000313" key="1">
    <source>
        <dbReference type="EMBL" id="RNA07756.1"/>
    </source>
</evidence>
<evidence type="ECO:0000313" key="2">
    <source>
        <dbReference type="Proteomes" id="UP000276133"/>
    </source>
</evidence>
<keyword evidence="2" id="KW-1185">Reference proteome</keyword>
<name>A0A3M7Q8M2_BRAPC</name>
<gene>
    <name evidence="1" type="ORF">BpHYR1_028609</name>
</gene>
<dbReference type="AlphaFoldDB" id="A0A3M7Q8M2"/>
<dbReference type="EMBL" id="REGN01006949">
    <property type="protein sequence ID" value="RNA07756.1"/>
    <property type="molecule type" value="Genomic_DNA"/>
</dbReference>
<comment type="caution">
    <text evidence="1">The sequence shown here is derived from an EMBL/GenBank/DDBJ whole genome shotgun (WGS) entry which is preliminary data.</text>
</comment>
<protein>
    <submittedName>
        <fullName evidence="1">Uncharacterized protein</fullName>
    </submittedName>
</protein>
<dbReference type="Proteomes" id="UP000276133">
    <property type="component" value="Unassembled WGS sequence"/>
</dbReference>
<proteinExistence type="predicted"/>
<reference evidence="1 2" key="1">
    <citation type="journal article" date="2018" name="Sci. Rep.">
        <title>Genomic signatures of local adaptation to the degree of environmental predictability in rotifers.</title>
        <authorList>
            <person name="Franch-Gras L."/>
            <person name="Hahn C."/>
            <person name="Garcia-Roger E.M."/>
            <person name="Carmona M.J."/>
            <person name="Serra M."/>
            <person name="Gomez A."/>
        </authorList>
    </citation>
    <scope>NUCLEOTIDE SEQUENCE [LARGE SCALE GENOMIC DNA]</scope>
    <source>
        <strain evidence="1">HYR1</strain>
    </source>
</reference>